<comment type="caution">
    <text evidence="1">The sequence shown here is derived from an EMBL/GenBank/DDBJ whole genome shotgun (WGS) entry which is preliminary data.</text>
</comment>
<gene>
    <name evidence="1" type="ORF">AWN90_00090</name>
</gene>
<dbReference type="Proteomes" id="UP000076512">
    <property type="component" value="Unassembled WGS sequence"/>
</dbReference>
<dbReference type="EMBL" id="LWGR01000001">
    <property type="protein sequence ID" value="KZM76166.1"/>
    <property type="molecule type" value="Genomic_DNA"/>
</dbReference>
<reference evidence="1 2" key="1">
    <citation type="submission" date="2016-04" db="EMBL/GenBank/DDBJ databases">
        <authorList>
            <person name="Evans L.H."/>
            <person name="Alamgir A."/>
            <person name="Owens N."/>
            <person name="Weber N.D."/>
            <person name="Virtaneva K."/>
            <person name="Barbian K."/>
            <person name="Babar A."/>
            <person name="Rosenke K."/>
        </authorList>
    </citation>
    <scope>NUCLEOTIDE SEQUENCE [LARGE SCALE GENOMIC DNA]</scope>
    <source>
        <strain evidence="1 2">IFM 0406</strain>
    </source>
</reference>
<proteinExistence type="predicted"/>
<protein>
    <submittedName>
        <fullName evidence="1">Uncharacterized protein</fullName>
    </submittedName>
</protein>
<dbReference type="AlphaFoldDB" id="A0A164PWF1"/>
<accession>A0A164PWF1</accession>
<keyword evidence="2" id="KW-1185">Reference proteome</keyword>
<name>A0A164PWF1_9NOCA</name>
<evidence type="ECO:0000313" key="2">
    <source>
        <dbReference type="Proteomes" id="UP000076512"/>
    </source>
</evidence>
<sequence length="103" mass="11375">MLDFQRVRVAADNGRLRTTCEVFARYRCEVGEVQLTLHKEQAFAVVVHLGMSVDDALAVYGVLGAALQDALDSRHDTDAPSPCQLVSPIKVVAAQEVRRNEHE</sequence>
<organism evidence="1 2">
    <name type="scientific">Nocardia terpenica</name>
    <dbReference type="NCBI Taxonomy" id="455432"/>
    <lineage>
        <taxon>Bacteria</taxon>
        <taxon>Bacillati</taxon>
        <taxon>Actinomycetota</taxon>
        <taxon>Actinomycetes</taxon>
        <taxon>Mycobacteriales</taxon>
        <taxon>Nocardiaceae</taxon>
        <taxon>Nocardia</taxon>
    </lineage>
</organism>
<dbReference type="STRING" id="455432.AWN90_00090"/>
<evidence type="ECO:0000313" key="1">
    <source>
        <dbReference type="EMBL" id="KZM76166.1"/>
    </source>
</evidence>